<organism evidence="2 3">
    <name type="scientific">Amborella trichopoda</name>
    <dbReference type="NCBI Taxonomy" id="13333"/>
    <lineage>
        <taxon>Eukaryota</taxon>
        <taxon>Viridiplantae</taxon>
        <taxon>Streptophyta</taxon>
        <taxon>Embryophyta</taxon>
        <taxon>Tracheophyta</taxon>
        <taxon>Spermatophyta</taxon>
        <taxon>Magnoliopsida</taxon>
        <taxon>Amborellales</taxon>
        <taxon>Amborellaceae</taxon>
        <taxon>Amborella</taxon>
    </lineage>
</organism>
<sequence length="78" mass="8531">MVVSPDDLTLFLCLFVSFRCTGSQGHMPPFSMMPCHGKFGIRGTVFGHQILKVPGYYGCLNGFGGWGMTSDDSMYKGL</sequence>
<protein>
    <submittedName>
        <fullName evidence="2">Uncharacterized protein</fullName>
    </submittedName>
</protein>
<dbReference type="HOGENOM" id="CLU_2625277_0_0_1"/>
<accession>W1NQ54</accession>
<dbReference type="AlphaFoldDB" id="W1NQ54"/>
<proteinExistence type="predicted"/>
<keyword evidence="3" id="KW-1185">Reference proteome</keyword>
<dbReference type="Gramene" id="ERM96909">
    <property type="protein sequence ID" value="ERM96909"/>
    <property type="gene ID" value="AMTR_s00074p00105970"/>
</dbReference>
<name>W1NQ54_AMBTC</name>
<evidence type="ECO:0000313" key="3">
    <source>
        <dbReference type="Proteomes" id="UP000017836"/>
    </source>
</evidence>
<evidence type="ECO:0000313" key="2">
    <source>
        <dbReference type="EMBL" id="ERM96909.1"/>
    </source>
</evidence>
<feature type="signal peptide" evidence="1">
    <location>
        <begin position="1"/>
        <end position="25"/>
    </location>
</feature>
<dbReference type="Proteomes" id="UP000017836">
    <property type="component" value="Unassembled WGS sequence"/>
</dbReference>
<gene>
    <name evidence="2" type="ORF">AMTR_s00074p00105970</name>
</gene>
<keyword evidence="1" id="KW-0732">Signal</keyword>
<reference evidence="3" key="1">
    <citation type="journal article" date="2013" name="Science">
        <title>The Amborella genome and the evolution of flowering plants.</title>
        <authorList>
            <consortium name="Amborella Genome Project"/>
        </authorList>
    </citation>
    <scope>NUCLEOTIDE SEQUENCE [LARGE SCALE GENOMIC DNA]</scope>
</reference>
<dbReference type="EMBL" id="KI396637">
    <property type="protein sequence ID" value="ERM96909.1"/>
    <property type="molecule type" value="Genomic_DNA"/>
</dbReference>
<feature type="chain" id="PRO_5004807825" evidence="1">
    <location>
        <begin position="26"/>
        <end position="78"/>
    </location>
</feature>
<evidence type="ECO:0000256" key="1">
    <source>
        <dbReference type="SAM" id="SignalP"/>
    </source>
</evidence>